<reference evidence="2 3" key="2">
    <citation type="submission" date="2024-07" db="EMBL/GenBank/DDBJ databases">
        <authorList>
            <person name="Akdeniz Z."/>
        </authorList>
    </citation>
    <scope>NUCLEOTIDE SEQUENCE [LARGE SCALE GENOMIC DNA]</scope>
</reference>
<proteinExistence type="predicted"/>
<dbReference type="AlphaFoldDB" id="A0AA86R8V2"/>
<keyword evidence="3" id="KW-1185">Reference proteome</keyword>
<sequence length="202" mass="23539">MSAAAFQSSGSCLCGREHGFDLFQFQWFCKRNQTSFRLIILLSGISVQKLICINKLLNYVYFKTTDTFTLFKMKLDPSLCCTVKQQPDYFDARYFTQKIQAFDYQSFVISPLTLKIFSYFKLTQLVWLHLAQQTAHSLHLQHEDHSDITLSVVKTNIALHLMLPLRTHELGAGSKHQNYCWYENELSRIGTTYPLCYLCTYI</sequence>
<reference evidence="1" key="1">
    <citation type="submission" date="2023-06" db="EMBL/GenBank/DDBJ databases">
        <authorList>
            <person name="Kurt Z."/>
        </authorList>
    </citation>
    <scope>NUCLEOTIDE SEQUENCE</scope>
</reference>
<protein>
    <submittedName>
        <fullName evidence="2">Hypothetical_protein</fullName>
    </submittedName>
</protein>
<dbReference type="Proteomes" id="UP001642409">
    <property type="component" value="Unassembled WGS sequence"/>
</dbReference>
<evidence type="ECO:0000313" key="3">
    <source>
        <dbReference type="Proteomes" id="UP001642409"/>
    </source>
</evidence>
<comment type="caution">
    <text evidence="1">The sequence shown here is derived from an EMBL/GenBank/DDBJ whole genome shotgun (WGS) entry which is preliminary data.</text>
</comment>
<accession>A0AA86R8V2</accession>
<organism evidence="1">
    <name type="scientific">Hexamita inflata</name>
    <dbReference type="NCBI Taxonomy" id="28002"/>
    <lineage>
        <taxon>Eukaryota</taxon>
        <taxon>Metamonada</taxon>
        <taxon>Diplomonadida</taxon>
        <taxon>Hexamitidae</taxon>
        <taxon>Hexamitinae</taxon>
        <taxon>Hexamita</taxon>
    </lineage>
</organism>
<evidence type="ECO:0000313" key="1">
    <source>
        <dbReference type="EMBL" id="CAI9973934.1"/>
    </source>
</evidence>
<name>A0AA86R8V2_9EUKA</name>
<dbReference type="EMBL" id="CAXDID020000308">
    <property type="protein sequence ID" value="CAL6074372.1"/>
    <property type="molecule type" value="Genomic_DNA"/>
</dbReference>
<evidence type="ECO:0000313" key="2">
    <source>
        <dbReference type="EMBL" id="CAL6074372.1"/>
    </source>
</evidence>
<dbReference type="EMBL" id="CATOUU010001129">
    <property type="protein sequence ID" value="CAI9973934.1"/>
    <property type="molecule type" value="Genomic_DNA"/>
</dbReference>
<gene>
    <name evidence="2" type="ORF">HINF_LOCUS56690</name>
    <name evidence="1" type="ORF">HINF_LOCUS61579</name>
</gene>